<dbReference type="AlphaFoldDB" id="F4T7N1"/>
<dbReference type="InterPro" id="IPR032877">
    <property type="entry name" value="Transposase_HTH"/>
</dbReference>
<gene>
    <name evidence="3" type="ORF">ECIG_04656</name>
</gene>
<evidence type="ECO:0000313" key="4">
    <source>
        <dbReference type="Proteomes" id="UP000004710"/>
    </source>
</evidence>
<dbReference type="Pfam" id="PF01610">
    <property type="entry name" value="DDE_Tnp_ISL3"/>
    <property type="match status" value="1"/>
</dbReference>
<dbReference type="NCBIfam" id="NF033550">
    <property type="entry name" value="transpos_ISL3"/>
    <property type="match status" value="1"/>
</dbReference>
<feature type="domain" description="Transposase IS204/IS1001/IS1096/IS1165 helix-turn-helix" evidence="2">
    <location>
        <begin position="10"/>
        <end position="59"/>
    </location>
</feature>
<dbReference type="InterPro" id="IPR002560">
    <property type="entry name" value="Transposase_DDE"/>
</dbReference>
<organism evidence="3 4">
    <name type="scientific">Escherichia coli M605</name>
    <dbReference type="NCBI Taxonomy" id="656417"/>
    <lineage>
        <taxon>Bacteria</taxon>
        <taxon>Pseudomonadati</taxon>
        <taxon>Pseudomonadota</taxon>
        <taxon>Gammaproteobacteria</taxon>
        <taxon>Enterobacterales</taxon>
        <taxon>Enterobacteriaceae</taxon>
        <taxon>Escherichia</taxon>
    </lineage>
</organism>
<dbReference type="Pfam" id="PF13542">
    <property type="entry name" value="HTH_Tnp_ISL3"/>
    <property type="match status" value="1"/>
</dbReference>
<name>F4T7N1_ECOLX</name>
<evidence type="ECO:0000259" key="2">
    <source>
        <dbReference type="Pfam" id="PF13542"/>
    </source>
</evidence>
<dbReference type="HOGENOM" id="CLU_041900_0_1_6"/>
<evidence type="ECO:0000313" key="3">
    <source>
        <dbReference type="EMBL" id="EGI13308.1"/>
    </source>
</evidence>
<sequence length="324" mass="37630">MPEHYCQTLPVPWAGPGSRYTLLFESFVLSWLKISTVDAVRKQLKLSWNAVDGIMTRAVKRALVRIKKPLSARHMNVNEVAFKKGHRYITVISDLDGRALALTDDRGTESLASYLRTLTDGQLLAIKTLSMDMNAGYIRAARIHLPCAVEKIAFDRFHVAKQLGEVVDKTRQNEHPHLPVESRRQAKGPRFLWQYSDKWMTESRQEKLIWLRAQMKLTSQCWAQKELAKDIWNRPWSEERRNDRERWLALAANSDVPMMKNAAKTIGKRLYGILNAMRHRVSNGNAEALNSKIKLLRIKVMRYRNRERFKPGLMFHYGKLNMAF</sequence>
<evidence type="ECO:0000259" key="1">
    <source>
        <dbReference type="Pfam" id="PF01610"/>
    </source>
</evidence>
<dbReference type="EMBL" id="GL883931">
    <property type="protein sequence ID" value="EGI13308.1"/>
    <property type="molecule type" value="Genomic_DNA"/>
</dbReference>
<dbReference type="PANTHER" id="PTHR33498">
    <property type="entry name" value="TRANSPOSASE FOR INSERTION SEQUENCE ELEMENT IS1557"/>
    <property type="match status" value="1"/>
</dbReference>
<feature type="domain" description="Transposase IS204/IS1001/IS1096/IS1165 DDE" evidence="1">
    <location>
        <begin position="77"/>
        <end position="310"/>
    </location>
</feature>
<accession>F4T7N1</accession>
<dbReference type="InterPro" id="IPR047951">
    <property type="entry name" value="Transpos_ISL3"/>
</dbReference>
<reference evidence="3 4" key="1">
    <citation type="submission" date="2010-01" db="EMBL/GenBank/DDBJ databases">
        <title>The Genome Sequence of Escherichia coli M605.</title>
        <authorList>
            <consortium name="The Broad Institute Genome Sequencing Platform"/>
            <consortium name="The Broad Institute Genome Sequencing Center for Infectious Disease"/>
            <person name="Feldgarden M."/>
            <person name="Gordon D.M."/>
            <person name="Johnson J.R."/>
            <person name="Johnston B.D."/>
            <person name="Young S."/>
            <person name="Zeng Q."/>
            <person name="Koehrsen M."/>
            <person name="Alvarado L."/>
            <person name="Berlin A.M."/>
            <person name="Borenstein D."/>
            <person name="Chapman S.B."/>
            <person name="Chen Z."/>
            <person name="Engels R."/>
            <person name="Freedman E."/>
            <person name="Gellesch M."/>
            <person name="Goldberg J."/>
            <person name="Griggs A."/>
            <person name="Gujja S."/>
            <person name="Heilman E.R."/>
            <person name="Heiman D.I."/>
            <person name="Hepburn T.A."/>
            <person name="Howarth C."/>
            <person name="Jen D."/>
            <person name="Larson L."/>
            <person name="Lewis B."/>
            <person name="Mehta T."/>
            <person name="Park D."/>
            <person name="Pearson M."/>
            <person name="Richards J."/>
            <person name="Roberts A."/>
            <person name="Saif S."/>
            <person name="Shea T.D."/>
            <person name="Shenoy N."/>
            <person name="Sisk P."/>
            <person name="Stolte C."/>
            <person name="Sykes S.N."/>
            <person name="Walk T."/>
            <person name="White J."/>
            <person name="Yandava C."/>
            <person name="Haas B."/>
            <person name="Henn M.R."/>
            <person name="Nusbaum C."/>
            <person name="Birren B."/>
        </authorList>
    </citation>
    <scope>NUCLEOTIDE SEQUENCE [LARGE SCALE GENOMIC DNA]</scope>
    <source>
        <strain evidence="3 4">M605</strain>
    </source>
</reference>
<dbReference type="PANTHER" id="PTHR33498:SF1">
    <property type="entry name" value="TRANSPOSASE FOR INSERTION SEQUENCE ELEMENT IS1557"/>
    <property type="match status" value="1"/>
</dbReference>
<proteinExistence type="predicted"/>
<dbReference type="Proteomes" id="UP000004710">
    <property type="component" value="Unassembled WGS sequence"/>
</dbReference>
<protein>
    <submittedName>
        <fullName evidence="3">Transposase</fullName>
    </submittedName>
</protein>